<dbReference type="Gene3D" id="3.40.140.10">
    <property type="entry name" value="Cytidine Deaminase, domain 2"/>
    <property type="match status" value="1"/>
</dbReference>
<dbReference type="AlphaFoldDB" id="A0A2V3J3M3"/>
<evidence type="ECO:0000313" key="4">
    <source>
        <dbReference type="Proteomes" id="UP000247409"/>
    </source>
</evidence>
<keyword evidence="1" id="KW-0378">Hydrolase</keyword>
<evidence type="ECO:0000256" key="1">
    <source>
        <dbReference type="ARBA" id="ARBA00022801"/>
    </source>
</evidence>
<dbReference type="PROSITE" id="PS51747">
    <property type="entry name" value="CYT_DCMP_DEAMINASES_2"/>
    <property type="match status" value="1"/>
</dbReference>
<reference evidence="3 4" key="1">
    <citation type="journal article" date="2018" name="Mol. Biol. Evol.">
        <title>Analysis of the draft genome of the red seaweed Gracilariopsis chorda provides insights into genome size evolution in Rhodophyta.</title>
        <authorList>
            <person name="Lee J."/>
            <person name="Yang E.C."/>
            <person name="Graf L."/>
            <person name="Yang J.H."/>
            <person name="Qiu H."/>
            <person name="Zel Zion U."/>
            <person name="Chan C.X."/>
            <person name="Stephens T.G."/>
            <person name="Weber A.P.M."/>
            <person name="Boo G.H."/>
            <person name="Boo S.M."/>
            <person name="Kim K.M."/>
            <person name="Shin Y."/>
            <person name="Jung M."/>
            <person name="Lee S.J."/>
            <person name="Yim H.S."/>
            <person name="Lee J.H."/>
            <person name="Bhattacharya D."/>
            <person name="Yoon H.S."/>
        </authorList>
    </citation>
    <scope>NUCLEOTIDE SEQUENCE [LARGE SCALE GENOMIC DNA]</scope>
    <source>
        <strain evidence="3 4">SKKU-2015</strain>
        <tissue evidence="3">Whole body</tissue>
    </source>
</reference>
<comment type="caution">
    <text evidence="3">The sequence shown here is derived from an EMBL/GenBank/DDBJ whole genome shotgun (WGS) entry which is preliminary data.</text>
</comment>
<dbReference type="GO" id="GO:0002100">
    <property type="term" value="P:tRNA wobble adenosine to inosine editing"/>
    <property type="evidence" value="ECO:0007669"/>
    <property type="project" value="InterPro"/>
</dbReference>
<dbReference type="PANTHER" id="PTHR11079">
    <property type="entry name" value="CYTOSINE DEAMINASE FAMILY MEMBER"/>
    <property type="match status" value="1"/>
</dbReference>
<protein>
    <submittedName>
        <fullName evidence="3">tRNA-specific adenosine deaminase 2</fullName>
    </submittedName>
</protein>
<dbReference type="GO" id="GO:0046872">
    <property type="term" value="F:metal ion binding"/>
    <property type="evidence" value="ECO:0007669"/>
    <property type="project" value="UniProtKB-KW"/>
</dbReference>
<dbReference type="InterPro" id="IPR016193">
    <property type="entry name" value="Cytidine_deaminase-like"/>
</dbReference>
<gene>
    <name evidence="3" type="ORF">BWQ96_01194</name>
</gene>
<evidence type="ECO:0000259" key="2">
    <source>
        <dbReference type="PROSITE" id="PS51747"/>
    </source>
</evidence>
<dbReference type="Pfam" id="PF00383">
    <property type="entry name" value="dCMP_cyt_deam_1"/>
    <property type="match status" value="1"/>
</dbReference>
<organism evidence="3 4">
    <name type="scientific">Gracilariopsis chorda</name>
    <dbReference type="NCBI Taxonomy" id="448386"/>
    <lineage>
        <taxon>Eukaryota</taxon>
        <taxon>Rhodophyta</taxon>
        <taxon>Florideophyceae</taxon>
        <taxon>Rhodymeniophycidae</taxon>
        <taxon>Gracilariales</taxon>
        <taxon>Gracilariaceae</taxon>
        <taxon>Gracilariopsis</taxon>
    </lineage>
</organism>
<dbReference type="OrthoDB" id="1701769at2759"/>
<accession>A0A2V3J3M3</accession>
<name>A0A2V3J3M3_9FLOR</name>
<proteinExistence type="predicted"/>
<dbReference type="PANTHER" id="PTHR11079:SF149">
    <property type="entry name" value="TRNA-SPECIFIC ADENOSINE DEAMINASE 2"/>
    <property type="match status" value="1"/>
</dbReference>
<sequence>MFNSRAQASHSQIRLNARAMEVALYEARKALERGEVPVGCVLVTEDGETVATGSNRTNERGNATSHAELVAFEELSNVKKMFKKGELTLYVTCEPCIMCTAAIVQMEVVGHIVYGCSNPRFGGCGSVRSLDLYRGRPDGHVPTIQSGVEAATAIHLLGEFYNRTNPHAPKPKKRRVKR</sequence>
<feature type="domain" description="CMP/dCMP-type deaminase" evidence="2">
    <location>
        <begin position="14"/>
        <end position="126"/>
    </location>
</feature>
<dbReference type="STRING" id="448386.A0A2V3J3M3"/>
<keyword evidence="4" id="KW-1185">Reference proteome</keyword>
<dbReference type="GO" id="GO:0052717">
    <property type="term" value="F:tRNA-specific adenosine-34 deaminase activity"/>
    <property type="evidence" value="ECO:0007669"/>
    <property type="project" value="UniProtKB-EC"/>
</dbReference>
<dbReference type="SUPFAM" id="SSF53927">
    <property type="entry name" value="Cytidine deaminase-like"/>
    <property type="match status" value="1"/>
</dbReference>
<dbReference type="Proteomes" id="UP000247409">
    <property type="component" value="Unassembled WGS sequence"/>
</dbReference>
<dbReference type="InterPro" id="IPR002125">
    <property type="entry name" value="CMP_dCMP_dom"/>
</dbReference>
<evidence type="ECO:0000313" key="3">
    <source>
        <dbReference type="EMBL" id="PXF49056.1"/>
    </source>
</evidence>
<dbReference type="EMBL" id="NBIV01000009">
    <property type="protein sequence ID" value="PXF49056.1"/>
    <property type="molecule type" value="Genomic_DNA"/>
</dbReference>
<dbReference type="CDD" id="cd01285">
    <property type="entry name" value="nucleoside_deaminase"/>
    <property type="match status" value="1"/>
</dbReference>